<dbReference type="STRING" id="42157.A0A182EMI0"/>
<gene>
    <name evidence="2" type="ORF">NOO_LOCUS9326</name>
</gene>
<dbReference type="AlphaFoldDB" id="A0A182EMI0"/>
<evidence type="ECO:0000256" key="1">
    <source>
        <dbReference type="SAM" id="Phobius"/>
    </source>
</evidence>
<keyword evidence="3" id="KW-1185">Reference proteome</keyword>
<dbReference type="SUPFAM" id="SSF52540">
    <property type="entry name" value="P-loop containing nucleoside triphosphate hydrolases"/>
    <property type="match status" value="1"/>
</dbReference>
<evidence type="ECO:0000313" key="3">
    <source>
        <dbReference type="Proteomes" id="UP000271087"/>
    </source>
</evidence>
<protein>
    <submittedName>
        <fullName evidence="4">Rad51 domain-containing protein</fullName>
    </submittedName>
</protein>
<dbReference type="EMBL" id="UYRW01004456">
    <property type="protein sequence ID" value="VDM92697.1"/>
    <property type="molecule type" value="Genomic_DNA"/>
</dbReference>
<evidence type="ECO:0000313" key="4">
    <source>
        <dbReference type="WBParaSite" id="nOo.2.0.1.t09326-RA"/>
    </source>
</evidence>
<name>A0A182EMI0_ONCOC</name>
<keyword evidence="1" id="KW-0812">Transmembrane</keyword>
<keyword evidence="1" id="KW-0472">Membrane</keyword>
<evidence type="ECO:0000313" key="2">
    <source>
        <dbReference type="EMBL" id="VDM92697.1"/>
    </source>
</evidence>
<dbReference type="Gene3D" id="3.40.50.300">
    <property type="entry name" value="P-loop containing nucleotide triphosphate hydrolases"/>
    <property type="match status" value="1"/>
</dbReference>
<keyword evidence="1" id="KW-1133">Transmembrane helix</keyword>
<proteinExistence type="predicted"/>
<accession>A0A182EMI0</accession>
<dbReference type="WBParaSite" id="nOo.2.0.1.t09326-RA">
    <property type="protein sequence ID" value="nOo.2.0.1.t09326-RA"/>
    <property type="gene ID" value="nOo.2.0.1.g09326"/>
</dbReference>
<sequence length="198" mass="23050">MTAWRTLNKGFPEGVDANAIHVLRHCDSTTYVYYLIMKYYVHWMYCDMKQKYAVIQNLVLIVIDSIGAALAFTAWGYFEGGRKVQDEIIAMLHHIANRGCAIITTNHFVYWRGEPSPSLGKRWIRAVDFRYLLCKLSDSSYYMQLINPSDHKIVNNKVFYKISNKGIDSLTDEWDMVQTQNTEAVITQNWNTIQQIYA</sequence>
<dbReference type="InterPro" id="IPR027417">
    <property type="entry name" value="P-loop_NTPase"/>
</dbReference>
<dbReference type="Proteomes" id="UP000271087">
    <property type="component" value="Unassembled WGS sequence"/>
</dbReference>
<reference evidence="4" key="1">
    <citation type="submission" date="2016-06" db="UniProtKB">
        <authorList>
            <consortium name="WormBaseParasite"/>
        </authorList>
    </citation>
    <scope>IDENTIFICATION</scope>
</reference>
<reference evidence="2 3" key="2">
    <citation type="submission" date="2018-08" db="EMBL/GenBank/DDBJ databases">
        <authorList>
            <person name="Laetsch R D."/>
            <person name="Stevens L."/>
            <person name="Kumar S."/>
            <person name="Blaxter L. M."/>
        </authorList>
    </citation>
    <scope>NUCLEOTIDE SEQUENCE [LARGE SCALE GENOMIC DNA]</scope>
</reference>
<feature type="transmembrane region" description="Helical" evidence="1">
    <location>
        <begin position="58"/>
        <end position="78"/>
    </location>
</feature>
<organism evidence="4">
    <name type="scientific">Onchocerca ochengi</name>
    <name type="common">Filarial nematode worm</name>
    <dbReference type="NCBI Taxonomy" id="42157"/>
    <lineage>
        <taxon>Eukaryota</taxon>
        <taxon>Metazoa</taxon>
        <taxon>Ecdysozoa</taxon>
        <taxon>Nematoda</taxon>
        <taxon>Chromadorea</taxon>
        <taxon>Rhabditida</taxon>
        <taxon>Spirurina</taxon>
        <taxon>Spiruromorpha</taxon>
        <taxon>Filarioidea</taxon>
        <taxon>Onchocercidae</taxon>
        <taxon>Onchocerca</taxon>
    </lineage>
</organism>
<dbReference type="OrthoDB" id="336321at2759"/>